<keyword evidence="3 4" id="KW-0408">Iron</keyword>
<feature type="domain" description="Cytochrome c" evidence="6">
    <location>
        <begin position="62"/>
        <end position="159"/>
    </location>
</feature>
<dbReference type="PANTHER" id="PTHR35008:SF9">
    <property type="entry name" value="CYTOCHROME C DOMAIN-CONTAINING PROTEIN"/>
    <property type="match status" value="1"/>
</dbReference>
<evidence type="ECO:0000256" key="2">
    <source>
        <dbReference type="ARBA" id="ARBA00022723"/>
    </source>
</evidence>
<feature type="signal peptide" evidence="5">
    <location>
        <begin position="1"/>
        <end position="23"/>
    </location>
</feature>
<dbReference type="RefSeq" id="WP_208005996.1">
    <property type="nucleotide sequence ID" value="NZ_JAGDFX010000012.1"/>
</dbReference>
<keyword evidence="2 4" id="KW-0479">Metal-binding</keyword>
<gene>
    <name evidence="7" type="ORF">J3U76_10895</name>
</gene>
<feature type="domain" description="Cytochrome c" evidence="6">
    <location>
        <begin position="222"/>
        <end position="307"/>
    </location>
</feature>
<keyword evidence="5" id="KW-0732">Signal</keyword>
<dbReference type="SUPFAM" id="SSF46626">
    <property type="entry name" value="Cytochrome c"/>
    <property type="match status" value="2"/>
</dbReference>
<sequence length="357" mass="39814">MMKLSSVTLLLSASLVFVSNTYAAEVDTAKLAVQDELPDSKLLSEYPKAPGWDQLPEGELGEKVVRGYQYFVDTQKLAPKFNGNDLNCVNCHMDGGKKENAAPLWAAYMSYPAYRSKNNKINDFQERIQGCFLFSMNGTPPPTDDDVLVDLSAYAYWLAQGTLTGKDFDVADMPVPSDAELLKGGKRDDFPFTQAYLDNGGSTEPELPGRGYPKLEQPELIPDIARGKTVFEQECSVCHGENGQGQQVNDHYVFPPLWGPETYNWGAGMHRVNTAANFIKHNMPLGMPGKLTDQQAWDVATYLNSHDRPQDPRNQGDIQATRDTFHQHKNVEIFYGKEVDGKVLGSESYPNHPRKPE</sequence>
<proteinExistence type="predicted"/>
<organism evidence="7 8">
    <name type="scientific">Oceanisphaera pacifica</name>
    <dbReference type="NCBI Taxonomy" id="2818389"/>
    <lineage>
        <taxon>Bacteria</taxon>
        <taxon>Pseudomonadati</taxon>
        <taxon>Pseudomonadota</taxon>
        <taxon>Gammaproteobacteria</taxon>
        <taxon>Aeromonadales</taxon>
        <taxon>Aeromonadaceae</taxon>
        <taxon>Oceanisphaera</taxon>
    </lineage>
</organism>
<evidence type="ECO:0000313" key="8">
    <source>
        <dbReference type="Proteomes" id="UP000664882"/>
    </source>
</evidence>
<dbReference type="EMBL" id="JAGDFX010000012">
    <property type="protein sequence ID" value="MBO1520121.1"/>
    <property type="molecule type" value="Genomic_DNA"/>
</dbReference>
<feature type="chain" id="PRO_5046976043" evidence="5">
    <location>
        <begin position="24"/>
        <end position="357"/>
    </location>
</feature>
<dbReference type="Proteomes" id="UP000664882">
    <property type="component" value="Unassembled WGS sequence"/>
</dbReference>
<dbReference type="Gene3D" id="1.10.760.10">
    <property type="entry name" value="Cytochrome c-like domain"/>
    <property type="match status" value="2"/>
</dbReference>
<dbReference type="InterPro" id="IPR051459">
    <property type="entry name" value="Cytochrome_c-type_DH"/>
</dbReference>
<evidence type="ECO:0000256" key="3">
    <source>
        <dbReference type="ARBA" id="ARBA00023004"/>
    </source>
</evidence>
<evidence type="ECO:0000256" key="5">
    <source>
        <dbReference type="SAM" id="SignalP"/>
    </source>
</evidence>
<dbReference type="PROSITE" id="PS51007">
    <property type="entry name" value="CYTC"/>
    <property type="match status" value="2"/>
</dbReference>
<keyword evidence="1 4" id="KW-0349">Heme</keyword>
<dbReference type="PANTHER" id="PTHR35008">
    <property type="entry name" value="BLL4482 PROTEIN-RELATED"/>
    <property type="match status" value="1"/>
</dbReference>
<evidence type="ECO:0000256" key="4">
    <source>
        <dbReference type="PROSITE-ProRule" id="PRU00433"/>
    </source>
</evidence>
<comment type="caution">
    <text evidence="7">The sequence shown here is derived from an EMBL/GenBank/DDBJ whole genome shotgun (WGS) entry which is preliminary data.</text>
</comment>
<dbReference type="Pfam" id="PF00034">
    <property type="entry name" value="Cytochrom_C"/>
    <property type="match status" value="1"/>
</dbReference>
<protein>
    <submittedName>
        <fullName evidence="7">C-type cytochrome</fullName>
    </submittedName>
</protein>
<keyword evidence="8" id="KW-1185">Reference proteome</keyword>
<dbReference type="InterPro" id="IPR036909">
    <property type="entry name" value="Cyt_c-like_dom_sf"/>
</dbReference>
<reference evidence="7 8" key="1">
    <citation type="submission" date="2021-03" db="EMBL/GenBank/DDBJ databases">
        <title>Oceanisphaera sp. nov., isolated from the intestine.</title>
        <authorList>
            <person name="Zhao L.-H."/>
            <person name="Shi L.-F."/>
        </authorList>
    </citation>
    <scope>NUCLEOTIDE SEQUENCE [LARGE SCALE GENOMIC DNA]</scope>
    <source>
        <strain evidence="7 8">DM8</strain>
    </source>
</reference>
<evidence type="ECO:0000259" key="6">
    <source>
        <dbReference type="PROSITE" id="PS51007"/>
    </source>
</evidence>
<name>A0ABS3NHQ0_9GAMM</name>
<evidence type="ECO:0000313" key="7">
    <source>
        <dbReference type="EMBL" id="MBO1520121.1"/>
    </source>
</evidence>
<dbReference type="InterPro" id="IPR009056">
    <property type="entry name" value="Cyt_c-like_dom"/>
</dbReference>
<accession>A0ABS3NHQ0</accession>
<evidence type="ECO:0000256" key="1">
    <source>
        <dbReference type="ARBA" id="ARBA00022617"/>
    </source>
</evidence>